<dbReference type="SMART" id="SM00331">
    <property type="entry name" value="PP2C_SIG"/>
    <property type="match status" value="1"/>
</dbReference>
<dbReference type="Gene3D" id="3.30.565.10">
    <property type="entry name" value="Histidine kinase-like ATPase, C-terminal domain"/>
    <property type="match status" value="1"/>
</dbReference>
<dbReference type="KEGG" id="svi:Svir_31990"/>
<evidence type="ECO:0000313" key="2">
    <source>
        <dbReference type="EMBL" id="ACU98172.1"/>
    </source>
</evidence>
<dbReference type="RefSeq" id="WP_015787482.1">
    <property type="nucleotide sequence ID" value="NC_013159.1"/>
</dbReference>
<dbReference type="GO" id="GO:0016301">
    <property type="term" value="F:kinase activity"/>
    <property type="evidence" value="ECO:0007669"/>
    <property type="project" value="UniProtKB-KW"/>
</dbReference>
<dbReference type="Proteomes" id="UP000000841">
    <property type="component" value="Chromosome"/>
</dbReference>
<dbReference type="AlphaFoldDB" id="C7MYT3"/>
<dbReference type="InterPro" id="IPR003594">
    <property type="entry name" value="HATPase_dom"/>
</dbReference>
<dbReference type="InterPro" id="IPR036890">
    <property type="entry name" value="HATPase_C_sf"/>
</dbReference>
<evidence type="ECO:0000259" key="1">
    <source>
        <dbReference type="SMART" id="SM00331"/>
    </source>
</evidence>
<keyword evidence="2" id="KW-0418">Kinase</keyword>
<dbReference type="SUPFAM" id="SSF81606">
    <property type="entry name" value="PP2C-like"/>
    <property type="match status" value="1"/>
</dbReference>
<dbReference type="eggNOG" id="COG2208">
    <property type="taxonomic scope" value="Bacteria"/>
</dbReference>
<dbReference type="Gene3D" id="3.60.40.10">
    <property type="entry name" value="PPM-type phosphatase domain"/>
    <property type="match status" value="1"/>
</dbReference>
<keyword evidence="2" id="KW-0808">Transferase</keyword>
<dbReference type="HOGENOM" id="CLU_066586_0_0_11"/>
<feature type="domain" description="PPM-type phosphatase" evidence="1">
    <location>
        <begin position="135"/>
        <end position="331"/>
    </location>
</feature>
<dbReference type="PANTHER" id="PTHR35801">
    <property type="entry name" value="PHOSPHOSERINE PHOSPHATASE RSBX"/>
    <property type="match status" value="1"/>
</dbReference>
<dbReference type="InterPro" id="IPR039248">
    <property type="entry name" value="Ptase_RsbX"/>
</dbReference>
<protein>
    <submittedName>
        <fullName evidence="2">Anti-sigma regulatory factor (Ser/Thr protein kinase)</fullName>
    </submittedName>
</protein>
<reference evidence="2 3" key="1">
    <citation type="journal article" date="2009" name="Stand. Genomic Sci.">
        <title>Complete genome sequence of Saccharomonospora viridis type strain (P101).</title>
        <authorList>
            <person name="Pati A."/>
            <person name="Sikorski J."/>
            <person name="Nolan M."/>
            <person name="Lapidus A."/>
            <person name="Copeland A."/>
            <person name="Glavina Del Rio T."/>
            <person name="Lucas S."/>
            <person name="Chen F."/>
            <person name="Tice H."/>
            <person name="Pitluck S."/>
            <person name="Cheng J.F."/>
            <person name="Chertkov O."/>
            <person name="Brettin T."/>
            <person name="Han C."/>
            <person name="Detter J.C."/>
            <person name="Kuske C."/>
            <person name="Bruce D."/>
            <person name="Goodwin L."/>
            <person name="Chain P."/>
            <person name="D'haeseleer P."/>
            <person name="Chen A."/>
            <person name="Palaniappan K."/>
            <person name="Ivanova N."/>
            <person name="Mavromatis K."/>
            <person name="Mikhailova N."/>
            <person name="Rohde M."/>
            <person name="Tindall B.J."/>
            <person name="Goker M."/>
            <person name="Bristow J."/>
            <person name="Eisen J.A."/>
            <person name="Markowitz V."/>
            <person name="Hugenholtz P."/>
            <person name="Kyrpides N.C."/>
            <person name="Klenk H.P."/>
        </authorList>
    </citation>
    <scope>NUCLEOTIDE SEQUENCE [LARGE SCALE GENOMIC DNA]</scope>
    <source>
        <strain evidence="3">ATCC 15386 / DSM 43017 / JCM 3036 / NBRC 12207 / P101</strain>
    </source>
</reference>
<dbReference type="InterPro" id="IPR001932">
    <property type="entry name" value="PPM-type_phosphatase-like_dom"/>
</dbReference>
<accession>C7MYT3</accession>
<dbReference type="PANTHER" id="PTHR35801:SF1">
    <property type="entry name" value="PHOSPHOSERINE PHOSPHATASE RSBX"/>
    <property type="match status" value="1"/>
</dbReference>
<dbReference type="STRING" id="471857.Svir_31990"/>
<dbReference type="SUPFAM" id="SSF55874">
    <property type="entry name" value="ATPase domain of HSP90 chaperone/DNA topoisomerase II/histidine kinase"/>
    <property type="match status" value="1"/>
</dbReference>
<dbReference type="EMBL" id="CP001683">
    <property type="protein sequence ID" value="ACU98172.1"/>
    <property type="molecule type" value="Genomic_DNA"/>
</dbReference>
<gene>
    <name evidence="2" type="ordered locus">Svir_31990</name>
</gene>
<dbReference type="eggNOG" id="COG2172">
    <property type="taxonomic scope" value="Bacteria"/>
</dbReference>
<organism evidence="2 3">
    <name type="scientific">Saccharomonospora viridis (strain ATCC 15386 / DSM 43017 / JCM 3036 / CCUG 5913 / NBRC 12207 / NCIMB 9602 / P101)</name>
    <name type="common">Thermoactinomyces viridis</name>
    <dbReference type="NCBI Taxonomy" id="471857"/>
    <lineage>
        <taxon>Bacteria</taxon>
        <taxon>Bacillati</taxon>
        <taxon>Actinomycetota</taxon>
        <taxon>Actinomycetes</taxon>
        <taxon>Pseudonocardiales</taxon>
        <taxon>Pseudonocardiaceae</taxon>
        <taxon>Saccharomonospora</taxon>
    </lineage>
</organism>
<proteinExistence type="predicted"/>
<dbReference type="Pfam" id="PF13581">
    <property type="entry name" value="HATPase_c_2"/>
    <property type="match status" value="1"/>
</dbReference>
<sequence length="335" mass="34467">MNGAALAVTGPVQMTQARQLAGQTARRLGFPPSVVDRVVLAASELGTNLMKYATDGQLVIVPSPGGLDVLAIDRGPGIERVQDSMRDGFSTTGTLGLGLGGVRRLAGEFDIFSRHGEGTTVLARWRHDEPGGPARAQVVVGAALSAAPGETLCGDDWGVAHSEGVSTVVLSDGLGHGPEAADASTTVVEKVLADPAAAPEELIVALDDSMATKRGATVAIAQFRSGEPTMSFCGVGNSTVRLIAKDGSCEALVSSPGIVGKRQRSGKRGILTARPWSGHGWLVIHTDGVSDRWSVAENLDVLHHDPATAAGWLLGAYGRRRDDACVVVVSGGGAT</sequence>
<name>C7MYT3_SACVD</name>
<dbReference type="InterPro" id="IPR036457">
    <property type="entry name" value="PPM-type-like_dom_sf"/>
</dbReference>
<evidence type="ECO:0000313" key="3">
    <source>
        <dbReference type="Proteomes" id="UP000000841"/>
    </source>
</evidence>
<keyword evidence="3" id="KW-1185">Reference proteome</keyword>